<evidence type="ECO:0008006" key="4">
    <source>
        <dbReference type="Google" id="ProtNLM"/>
    </source>
</evidence>
<reference evidence="3" key="1">
    <citation type="submission" date="2016-10" db="EMBL/GenBank/DDBJ databases">
        <authorList>
            <person name="Varghese N."/>
            <person name="Submissions S."/>
        </authorList>
    </citation>
    <scope>NUCLEOTIDE SEQUENCE [LARGE SCALE GENOMIC DNA]</scope>
    <source>
        <strain evidence="3">DSM 45405</strain>
    </source>
</reference>
<evidence type="ECO:0000313" key="3">
    <source>
        <dbReference type="Proteomes" id="UP000182915"/>
    </source>
</evidence>
<organism evidence="2 3">
    <name type="scientific">Mycolicibacterium rutilum</name>
    <name type="common">Mycobacterium rutilum</name>
    <dbReference type="NCBI Taxonomy" id="370526"/>
    <lineage>
        <taxon>Bacteria</taxon>
        <taxon>Bacillati</taxon>
        <taxon>Actinomycetota</taxon>
        <taxon>Actinomycetes</taxon>
        <taxon>Mycobacteriales</taxon>
        <taxon>Mycobacteriaceae</taxon>
        <taxon>Mycolicibacterium</taxon>
    </lineage>
</organism>
<feature type="compositionally biased region" description="Low complexity" evidence="1">
    <location>
        <begin position="303"/>
        <end position="313"/>
    </location>
</feature>
<dbReference type="EMBL" id="LT629971">
    <property type="protein sequence ID" value="SEH68966.1"/>
    <property type="molecule type" value="Genomic_DNA"/>
</dbReference>
<keyword evidence="3" id="KW-1185">Reference proteome</keyword>
<feature type="region of interest" description="Disordered" evidence="1">
    <location>
        <begin position="272"/>
        <end position="429"/>
    </location>
</feature>
<feature type="compositionally biased region" description="Acidic residues" evidence="1">
    <location>
        <begin position="326"/>
        <end position="354"/>
    </location>
</feature>
<name>A0A1H6K928_MYCRU</name>
<proteinExistence type="predicted"/>
<dbReference type="Proteomes" id="UP000182915">
    <property type="component" value="Chromosome I"/>
</dbReference>
<dbReference type="STRING" id="370526.SAMN04489835_2906"/>
<evidence type="ECO:0000256" key="1">
    <source>
        <dbReference type="SAM" id="MobiDB-lite"/>
    </source>
</evidence>
<gene>
    <name evidence="2" type="ORF">SAMN04489835_2906</name>
</gene>
<feature type="compositionally biased region" description="Acidic residues" evidence="1">
    <location>
        <begin position="377"/>
        <end position="419"/>
    </location>
</feature>
<accession>A0A1H6K928</accession>
<evidence type="ECO:0000313" key="2">
    <source>
        <dbReference type="EMBL" id="SEH68966.1"/>
    </source>
</evidence>
<dbReference type="AlphaFoldDB" id="A0A1H6K928"/>
<protein>
    <recommendedName>
        <fullName evidence="4">PE-PGRS family protein</fullName>
    </recommendedName>
</protein>
<feature type="compositionally biased region" description="Polar residues" evidence="1">
    <location>
        <begin position="289"/>
        <end position="302"/>
    </location>
</feature>
<sequence length="429" mass="42016">MEGAFRSYLTAGVGLVGAGAIALAPVSPVVPSDLQAAAAAMASKPVQLAASVNPIEAYFQLIETTAGNIGGLAETFLANPAPILTQIFENQWTTAGAALEGLQAFGGDLFSNFQTIAAPELEQAFELIGAGNFTGAAPHLVAALFQPALFAALPLLPVLQSALEAPVANLLAVTQQFQTIAAFAGIGLLAPLSSSVYATAEAIQNVVDAASAGDPIGVLGAVVAAPAVVLNGFLNGFGVDGGLLSDGLGAINVLMQIRDMIAAAITPSAAPASLPEASDLPSEDALTVAVSTSADETASVENASTATGSAESTGGSGDGSGTAVAGDEDDTEESQGEEASEGTEEDGTEQDDTEEQGKPGGGTDLTDGNKATPGETGGDESSADDSTGDTAADDDTDSDENAGSDDGGSDDGGSDDGGSDDGGSGGDTE</sequence>
<feature type="compositionally biased region" description="Gly residues" evidence="1">
    <location>
        <begin position="420"/>
        <end position="429"/>
    </location>
</feature>